<evidence type="ECO:0000256" key="1">
    <source>
        <dbReference type="ARBA" id="ARBA00008226"/>
    </source>
</evidence>
<comment type="similarity">
    <text evidence="1 9">Belongs to the class-II aminoacyl-tRNA synthetase family.</text>
</comment>
<dbReference type="GO" id="GO:0005524">
    <property type="term" value="F:ATP binding"/>
    <property type="evidence" value="ECO:0007669"/>
    <property type="project" value="UniProtKB-UniRule"/>
</dbReference>
<dbReference type="PANTHER" id="PTHR42918:SF15">
    <property type="entry name" value="LYSINE--TRNA LIGASE, CHLOROPLASTIC_MITOCHONDRIAL"/>
    <property type="match status" value="1"/>
</dbReference>
<evidence type="ECO:0000259" key="11">
    <source>
        <dbReference type="PROSITE" id="PS50862"/>
    </source>
</evidence>
<dbReference type="PRINTS" id="PR00982">
    <property type="entry name" value="TRNASYNTHLYS"/>
</dbReference>
<dbReference type="FunFam" id="2.40.50.140:FF:000024">
    <property type="entry name" value="Lysine--tRNA ligase"/>
    <property type="match status" value="1"/>
</dbReference>
<evidence type="ECO:0000256" key="6">
    <source>
        <dbReference type="ARBA" id="ARBA00022917"/>
    </source>
</evidence>
<comment type="cofactor">
    <cofactor evidence="9 10">
        <name>Mg(2+)</name>
        <dbReference type="ChEBI" id="CHEBI:18420"/>
    </cofactor>
    <text evidence="9 10">Binds 3 Mg(2+) ions per subunit.</text>
</comment>
<dbReference type="SUPFAM" id="SSF55681">
    <property type="entry name" value="Class II aaRS and biotin synthetases"/>
    <property type="match status" value="1"/>
</dbReference>
<comment type="subunit">
    <text evidence="9">Homodimer.</text>
</comment>
<dbReference type="AlphaFoldDB" id="A0A2U1B1L7"/>
<protein>
    <recommendedName>
        <fullName evidence="9">Lysine--tRNA ligase</fullName>
        <ecNumber evidence="9">6.1.1.6</ecNumber>
    </recommendedName>
    <alternativeName>
        <fullName evidence="9">Lysyl-tRNA synthetase</fullName>
        <shortName evidence="9">LysRS</shortName>
    </alternativeName>
</protein>
<sequence>MSDETKNVPAAEPAEPDMHILFAQRLAKLKELEAAGIDPYGQAFPGAQMIEQVRADFKAPAEGEFGPEVVVAGRLMAKRGMGKSIFADLKDSTGKIQLFVGKSEIGEEAFAIFKKLDIGDIVGIKGPTFVTRMGELTIRVHECTLLSKSLRPLPEKYHGLVDIEQRYRQRYLDLITNEESFRVLKLRSRILAEIRNFMNGRGFMEVETPMLQALAGGASANPFTTYYEALSSTMYMRIAPELYLKRLLVGGFEKVYELGRNFRNEGMDRRHNPEFTMMEIYQAYGDCRTMMELIESLITTVAMKTVGTLKIDHGNGKVIDLTPPWRRATYNELCEEKGGADWFQLTPEERIKRGQELKLDVHTGMSDLDVTNELYEKLVEPTLIQPTFVTRIPVELLPLAKGCPDDPTHVDVFELGINGVEVAPAYSELNNPIIQRQRLMEQFEKNKQEGDVLAEKVDEDFLVALEHGMPPAGGMGVGIDRLVMILTGAESIRDVILFPQMKLKK</sequence>
<evidence type="ECO:0000256" key="8">
    <source>
        <dbReference type="ARBA" id="ARBA00048573"/>
    </source>
</evidence>
<gene>
    <name evidence="9" type="primary">lysS</name>
    <name evidence="12" type="ORF">C8D82_11141</name>
</gene>
<comment type="caution">
    <text evidence="12">The sequence shown here is derived from an EMBL/GenBank/DDBJ whole genome shotgun (WGS) entry which is preliminary data.</text>
</comment>
<proteinExistence type="inferred from homology"/>
<organism evidence="12 13">
    <name type="scientific">Victivallis vadensis</name>
    <dbReference type="NCBI Taxonomy" id="172901"/>
    <lineage>
        <taxon>Bacteria</taxon>
        <taxon>Pseudomonadati</taxon>
        <taxon>Lentisphaerota</taxon>
        <taxon>Lentisphaeria</taxon>
        <taxon>Victivallales</taxon>
        <taxon>Victivallaceae</taxon>
        <taxon>Victivallis</taxon>
    </lineage>
</organism>
<dbReference type="GO" id="GO:0004824">
    <property type="term" value="F:lysine-tRNA ligase activity"/>
    <property type="evidence" value="ECO:0007669"/>
    <property type="project" value="UniProtKB-UniRule"/>
</dbReference>
<feature type="binding site" evidence="9">
    <location>
        <position position="421"/>
    </location>
    <ligand>
        <name>Mg(2+)</name>
        <dbReference type="ChEBI" id="CHEBI:18420"/>
        <label>2</label>
    </ligand>
</feature>
<reference evidence="12 13" key="1">
    <citation type="submission" date="2018-04" db="EMBL/GenBank/DDBJ databases">
        <title>Genomic Encyclopedia of Type Strains, Phase IV (KMG-IV): sequencing the most valuable type-strain genomes for metagenomic binning, comparative biology and taxonomic classification.</title>
        <authorList>
            <person name="Goeker M."/>
        </authorList>
    </citation>
    <scope>NUCLEOTIDE SEQUENCE [LARGE SCALE GENOMIC DNA]</scope>
    <source>
        <strain evidence="12 13">DSM 14823</strain>
    </source>
</reference>
<dbReference type="NCBIfam" id="TIGR00499">
    <property type="entry name" value="lysS_bact"/>
    <property type="match status" value="1"/>
</dbReference>
<comment type="catalytic activity">
    <reaction evidence="8 9 10">
        <text>tRNA(Lys) + L-lysine + ATP = L-lysyl-tRNA(Lys) + AMP + diphosphate</text>
        <dbReference type="Rhea" id="RHEA:20792"/>
        <dbReference type="Rhea" id="RHEA-COMP:9696"/>
        <dbReference type="Rhea" id="RHEA-COMP:9697"/>
        <dbReference type="ChEBI" id="CHEBI:30616"/>
        <dbReference type="ChEBI" id="CHEBI:32551"/>
        <dbReference type="ChEBI" id="CHEBI:33019"/>
        <dbReference type="ChEBI" id="CHEBI:78442"/>
        <dbReference type="ChEBI" id="CHEBI:78529"/>
        <dbReference type="ChEBI" id="CHEBI:456215"/>
        <dbReference type="EC" id="6.1.1.6"/>
    </reaction>
</comment>
<keyword evidence="2 9" id="KW-0436">Ligase</keyword>
<feature type="binding site" evidence="9">
    <location>
        <position position="421"/>
    </location>
    <ligand>
        <name>Mg(2+)</name>
        <dbReference type="ChEBI" id="CHEBI:18420"/>
        <label>1</label>
    </ligand>
</feature>
<keyword evidence="13" id="KW-1185">Reference proteome</keyword>
<dbReference type="InterPro" id="IPR006195">
    <property type="entry name" value="aa-tRNA-synth_II"/>
</dbReference>
<dbReference type="PANTHER" id="PTHR42918">
    <property type="entry name" value="LYSYL-TRNA SYNTHETASE"/>
    <property type="match status" value="1"/>
</dbReference>
<feature type="domain" description="Aminoacyl-transfer RNA synthetases class-II family profile" evidence="11">
    <location>
        <begin position="184"/>
        <end position="499"/>
    </location>
</feature>
<keyword evidence="9" id="KW-0963">Cytoplasm</keyword>
<dbReference type="GO" id="GO:0000049">
    <property type="term" value="F:tRNA binding"/>
    <property type="evidence" value="ECO:0007669"/>
    <property type="project" value="TreeGrafter"/>
</dbReference>
<evidence type="ECO:0000256" key="5">
    <source>
        <dbReference type="ARBA" id="ARBA00022840"/>
    </source>
</evidence>
<dbReference type="RefSeq" id="WP_207776092.1">
    <property type="nucleotide sequence ID" value="NZ_DBFOHU010000291.1"/>
</dbReference>
<dbReference type="InterPro" id="IPR044136">
    <property type="entry name" value="Lys-tRNA-ligase_II_N"/>
</dbReference>
<accession>A0A2U1B1L7</accession>
<dbReference type="InterPro" id="IPR012340">
    <property type="entry name" value="NA-bd_OB-fold"/>
</dbReference>
<dbReference type="Pfam" id="PF00152">
    <property type="entry name" value="tRNA-synt_2"/>
    <property type="match status" value="1"/>
</dbReference>
<dbReference type="InterPro" id="IPR018149">
    <property type="entry name" value="Lys-tRNA-synth_II_C"/>
</dbReference>
<evidence type="ECO:0000313" key="13">
    <source>
        <dbReference type="Proteomes" id="UP000245959"/>
    </source>
</evidence>
<dbReference type="HAMAP" id="MF_00252">
    <property type="entry name" value="Lys_tRNA_synth_class2"/>
    <property type="match status" value="1"/>
</dbReference>
<evidence type="ECO:0000256" key="9">
    <source>
        <dbReference type="HAMAP-Rule" id="MF_00252"/>
    </source>
</evidence>
<dbReference type="InterPro" id="IPR002313">
    <property type="entry name" value="Lys-tRNA-ligase_II"/>
</dbReference>
<name>A0A2U1B1L7_9BACT</name>
<keyword evidence="9 10" id="KW-0460">Magnesium</keyword>
<dbReference type="EC" id="6.1.1.6" evidence="9"/>
<keyword evidence="4 9" id="KW-0547">Nucleotide-binding</keyword>
<dbReference type="NCBIfam" id="NF001756">
    <property type="entry name" value="PRK00484.1"/>
    <property type="match status" value="1"/>
</dbReference>
<dbReference type="InterPro" id="IPR045864">
    <property type="entry name" value="aa-tRNA-synth_II/BPL/LPL"/>
</dbReference>
<dbReference type="CDD" id="cd04322">
    <property type="entry name" value="LysRS_N"/>
    <property type="match status" value="1"/>
</dbReference>
<keyword evidence="5 9" id="KW-0067">ATP-binding</keyword>
<evidence type="ECO:0000256" key="2">
    <source>
        <dbReference type="ARBA" id="ARBA00022598"/>
    </source>
</evidence>
<dbReference type="GeneID" id="78295089"/>
<dbReference type="SUPFAM" id="SSF50249">
    <property type="entry name" value="Nucleic acid-binding proteins"/>
    <property type="match status" value="1"/>
</dbReference>
<dbReference type="GO" id="GO:0005829">
    <property type="term" value="C:cytosol"/>
    <property type="evidence" value="ECO:0007669"/>
    <property type="project" value="TreeGrafter"/>
</dbReference>
<dbReference type="GO" id="GO:0006430">
    <property type="term" value="P:lysyl-tRNA aminoacylation"/>
    <property type="evidence" value="ECO:0007669"/>
    <property type="project" value="UniProtKB-UniRule"/>
</dbReference>
<keyword evidence="6 9" id="KW-0648">Protein biosynthesis</keyword>
<evidence type="ECO:0000256" key="7">
    <source>
        <dbReference type="ARBA" id="ARBA00023146"/>
    </source>
</evidence>
<dbReference type="Gene3D" id="2.40.50.140">
    <property type="entry name" value="Nucleic acid-binding proteins"/>
    <property type="match status" value="1"/>
</dbReference>
<dbReference type="GO" id="GO:0000287">
    <property type="term" value="F:magnesium ion binding"/>
    <property type="evidence" value="ECO:0007669"/>
    <property type="project" value="UniProtKB-UniRule"/>
</dbReference>
<dbReference type="Gene3D" id="3.30.930.10">
    <property type="entry name" value="Bira Bifunctional Protein, Domain 2"/>
    <property type="match status" value="1"/>
</dbReference>
<dbReference type="EMBL" id="QEKH01000011">
    <property type="protein sequence ID" value="PVY42584.1"/>
    <property type="molecule type" value="Genomic_DNA"/>
</dbReference>
<dbReference type="Proteomes" id="UP000245959">
    <property type="component" value="Unassembled WGS sequence"/>
</dbReference>
<evidence type="ECO:0000313" key="12">
    <source>
        <dbReference type="EMBL" id="PVY42584.1"/>
    </source>
</evidence>
<evidence type="ECO:0000256" key="4">
    <source>
        <dbReference type="ARBA" id="ARBA00022741"/>
    </source>
</evidence>
<feature type="binding site" evidence="9">
    <location>
        <position position="414"/>
    </location>
    <ligand>
        <name>Mg(2+)</name>
        <dbReference type="ChEBI" id="CHEBI:18420"/>
        <label>1</label>
    </ligand>
</feature>
<keyword evidence="7 9" id="KW-0030">Aminoacyl-tRNA synthetase</keyword>
<dbReference type="InterPro" id="IPR004365">
    <property type="entry name" value="NA-bd_OB_tRNA"/>
</dbReference>
<evidence type="ECO:0000256" key="3">
    <source>
        <dbReference type="ARBA" id="ARBA00022723"/>
    </source>
</evidence>
<dbReference type="PROSITE" id="PS50862">
    <property type="entry name" value="AA_TRNA_LIGASE_II"/>
    <property type="match status" value="1"/>
</dbReference>
<evidence type="ECO:0000256" key="10">
    <source>
        <dbReference type="RuleBase" id="RU000336"/>
    </source>
</evidence>
<dbReference type="InterPro" id="IPR004364">
    <property type="entry name" value="Aa-tRNA-synt_II"/>
</dbReference>
<dbReference type="Pfam" id="PF01336">
    <property type="entry name" value="tRNA_anti-codon"/>
    <property type="match status" value="1"/>
</dbReference>
<keyword evidence="3 9" id="KW-0479">Metal-binding</keyword>
<comment type="subcellular location">
    <subcellularLocation>
        <location evidence="9">Cytoplasm</location>
    </subcellularLocation>
</comment>